<name>A0A7S1J8R6_9EUGL</name>
<dbReference type="EMBL" id="HBGA01127961">
    <property type="protein sequence ID" value="CAD9036128.1"/>
    <property type="molecule type" value="Transcribed_RNA"/>
</dbReference>
<feature type="domain" description="COG complex component COG2 C-terminal" evidence="10">
    <location>
        <begin position="383"/>
        <end position="715"/>
    </location>
</feature>
<dbReference type="InterPro" id="IPR024603">
    <property type="entry name" value="COG_complex_COG2_C"/>
</dbReference>
<evidence type="ECO:0000256" key="5">
    <source>
        <dbReference type="ARBA" id="ARBA00022927"/>
    </source>
</evidence>
<evidence type="ECO:0000256" key="8">
    <source>
        <dbReference type="ARBA" id="ARBA00031344"/>
    </source>
</evidence>
<comment type="subcellular location">
    <subcellularLocation>
        <location evidence="1">Golgi apparatus membrane</location>
        <topology evidence="1">Peripheral membrane protein</topology>
    </subcellularLocation>
</comment>
<protein>
    <recommendedName>
        <fullName evidence="3">Conserved oligomeric Golgi complex subunit 2</fullName>
    </recommendedName>
    <alternativeName>
        <fullName evidence="8">Component of oligomeric Golgi complex 2</fullName>
    </alternativeName>
</protein>
<organism evidence="11">
    <name type="scientific">Eutreptiella gymnastica</name>
    <dbReference type="NCBI Taxonomy" id="73025"/>
    <lineage>
        <taxon>Eukaryota</taxon>
        <taxon>Discoba</taxon>
        <taxon>Euglenozoa</taxon>
        <taxon>Euglenida</taxon>
        <taxon>Spirocuta</taxon>
        <taxon>Euglenophyceae</taxon>
        <taxon>Eutreptiales</taxon>
        <taxon>Eutreptiaceae</taxon>
        <taxon>Eutreptiella</taxon>
    </lineage>
</organism>
<evidence type="ECO:0000256" key="3">
    <source>
        <dbReference type="ARBA" id="ARBA00020977"/>
    </source>
</evidence>
<sequence>MISRDRLLHLCFDEEDFKQDTFHAAKFVVDKRRHVSVDILHKDLHMYLEHLKEEVVQLINTDLYDNFLSVSNKLFGIDTELSKICEPLPEMTNKVERANKKIHDSRSMVHQKLTECQAMESNRQYYLQLLKIGIMEDKIADWLGNRSESENLDTTLRGFRRIAIECKQLEDDEGRCVPTNADQEDEKNIIVERTMQLRSKYAELLNDRFVYTLRRYQELLLGDEEKLMEKQDLEAQALAYFECYHMLEKEELASELFREHVCKEVVGKVLSWTVTGNQRNAPPEALQPLFVELLEEIQAHCIPWVKLASQVSSNFRLIKSIWRCVMEVIVKRMQNIFSPGIQSKFHTHYVIAQKLLLGLEAHVSTIEELEDFRKCEEMEQWNSKWLLTVYIALRQKEVMGELNTTMQQCLQWQSEDAIRSTGYSFLQVATIHRLIFWLWGESVCLYPLGDHLMKMTLRTINVLGNWLVGYWQAPIPEPPQPVTHVDADGNTITTPAPVEERTGLLAHELSCKDYVALYLDLKRLQTVVENDLPPIILQEMQVALEGKSATAIWGLCRGFTLSAGAQVTPVKTRIVRSVAKECITTLASPLKSITSLYRMTKKPVPTRFSFFIPTVLTALHNFKEACTGGASDSQPVYPLPKPVVDDIVREVIIEVTDAYHSEARALLITAKKAEKAVSTLRKKQKKAPDGTAVTEEGDKEMSDTDKIYVQIHLDILEYGNQVKAHLGTSVDLQTFEPFMQLQALVRRALWLLGQIPDEPADNLE</sequence>
<evidence type="ECO:0000259" key="9">
    <source>
        <dbReference type="Pfam" id="PF06148"/>
    </source>
</evidence>
<accession>A0A7S1J8R6</accession>
<evidence type="ECO:0000256" key="2">
    <source>
        <dbReference type="ARBA" id="ARBA00007603"/>
    </source>
</evidence>
<dbReference type="InterPro" id="IPR009316">
    <property type="entry name" value="COG2"/>
</dbReference>
<evidence type="ECO:0000259" key="10">
    <source>
        <dbReference type="Pfam" id="PF12022"/>
    </source>
</evidence>
<keyword evidence="5" id="KW-0653">Protein transport</keyword>
<dbReference type="GO" id="GO:0017119">
    <property type="term" value="C:Golgi transport complex"/>
    <property type="evidence" value="ECO:0007669"/>
    <property type="project" value="TreeGrafter"/>
</dbReference>
<dbReference type="InterPro" id="IPR024602">
    <property type="entry name" value="COG_su2_N"/>
</dbReference>
<proteinExistence type="inferred from homology"/>
<dbReference type="Pfam" id="PF06148">
    <property type="entry name" value="COG2_N"/>
    <property type="match status" value="1"/>
</dbReference>
<keyword evidence="7" id="KW-0472">Membrane</keyword>
<dbReference type="GO" id="GO:0007030">
    <property type="term" value="P:Golgi organization"/>
    <property type="evidence" value="ECO:0007669"/>
    <property type="project" value="InterPro"/>
</dbReference>
<evidence type="ECO:0000256" key="6">
    <source>
        <dbReference type="ARBA" id="ARBA00023034"/>
    </source>
</evidence>
<dbReference type="GO" id="GO:0006891">
    <property type="term" value="P:intra-Golgi vesicle-mediated transport"/>
    <property type="evidence" value="ECO:0007669"/>
    <property type="project" value="TreeGrafter"/>
</dbReference>
<dbReference type="PANTHER" id="PTHR12961:SF0">
    <property type="entry name" value="CONSERVED OLIGOMERIC GOLGI COMPLEX SUBUNIT 2"/>
    <property type="match status" value="1"/>
</dbReference>
<feature type="domain" description="Conserved oligomeric Golgi complex subunit 2 N-terminal" evidence="9">
    <location>
        <begin position="10"/>
        <end position="84"/>
    </location>
</feature>
<dbReference type="AlphaFoldDB" id="A0A7S1J8R6"/>
<evidence type="ECO:0000256" key="7">
    <source>
        <dbReference type="ARBA" id="ARBA00023136"/>
    </source>
</evidence>
<dbReference type="PANTHER" id="PTHR12961">
    <property type="entry name" value="CONSERVED OLIGOMERIC GOLGI COMPLEX COMPONENT 2"/>
    <property type="match status" value="1"/>
</dbReference>
<evidence type="ECO:0000313" key="11">
    <source>
        <dbReference type="EMBL" id="CAD9036128.1"/>
    </source>
</evidence>
<keyword evidence="4" id="KW-0813">Transport</keyword>
<reference evidence="11" key="1">
    <citation type="submission" date="2021-01" db="EMBL/GenBank/DDBJ databases">
        <authorList>
            <person name="Corre E."/>
            <person name="Pelletier E."/>
            <person name="Niang G."/>
            <person name="Scheremetjew M."/>
            <person name="Finn R."/>
            <person name="Kale V."/>
            <person name="Holt S."/>
            <person name="Cochrane G."/>
            <person name="Meng A."/>
            <person name="Brown T."/>
            <person name="Cohen L."/>
        </authorList>
    </citation>
    <scope>NUCLEOTIDE SEQUENCE</scope>
    <source>
        <strain evidence="11">NIES-381</strain>
    </source>
</reference>
<dbReference type="Pfam" id="PF12022">
    <property type="entry name" value="COG2_C"/>
    <property type="match status" value="1"/>
</dbReference>
<evidence type="ECO:0000256" key="1">
    <source>
        <dbReference type="ARBA" id="ARBA00004395"/>
    </source>
</evidence>
<evidence type="ECO:0000256" key="4">
    <source>
        <dbReference type="ARBA" id="ARBA00022448"/>
    </source>
</evidence>
<gene>
    <name evidence="11" type="ORF">EGYM00392_LOCUS47284</name>
</gene>
<dbReference type="GO" id="GO:0015031">
    <property type="term" value="P:protein transport"/>
    <property type="evidence" value="ECO:0007669"/>
    <property type="project" value="UniProtKB-KW"/>
</dbReference>
<comment type="similarity">
    <text evidence="2">Belongs to the COG2 family.</text>
</comment>
<dbReference type="GO" id="GO:0000139">
    <property type="term" value="C:Golgi membrane"/>
    <property type="evidence" value="ECO:0007669"/>
    <property type="project" value="UniProtKB-SubCell"/>
</dbReference>
<keyword evidence="6" id="KW-0333">Golgi apparatus</keyword>